<keyword evidence="4 5" id="KW-0472">Membrane</keyword>
<feature type="transmembrane region" description="Helical" evidence="5">
    <location>
        <begin position="361"/>
        <end position="382"/>
    </location>
</feature>
<protein>
    <submittedName>
        <fullName evidence="7">APC family permease</fullName>
    </submittedName>
</protein>
<feature type="transmembrane region" description="Helical" evidence="5">
    <location>
        <begin position="183"/>
        <end position="206"/>
    </location>
</feature>
<evidence type="ECO:0000256" key="5">
    <source>
        <dbReference type="SAM" id="Phobius"/>
    </source>
</evidence>
<organism evidence="7 8">
    <name type="scientific">Oxyplasma meridianum</name>
    <dbReference type="NCBI Taxonomy" id="3073602"/>
    <lineage>
        <taxon>Archaea</taxon>
        <taxon>Methanobacteriati</taxon>
        <taxon>Thermoplasmatota</taxon>
        <taxon>Thermoplasmata</taxon>
        <taxon>Thermoplasmatales</taxon>
        <taxon>Thermoplasmataceae</taxon>
        <taxon>Oxyplasma</taxon>
    </lineage>
</organism>
<dbReference type="PANTHER" id="PTHR47547:SF1">
    <property type="entry name" value="ASPARTATE-PROTON SYMPORTER"/>
    <property type="match status" value="1"/>
</dbReference>
<feature type="transmembrane region" description="Helical" evidence="5">
    <location>
        <begin position="458"/>
        <end position="477"/>
    </location>
</feature>
<dbReference type="GO" id="GO:0055085">
    <property type="term" value="P:transmembrane transport"/>
    <property type="evidence" value="ECO:0007669"/>
    <property type="project" value="InterPro"/>
</dbReference>
<feature type="transmembrane region" description="Helical" evidence="5">
    <location>
        <begin position="142"/>
        <end position="162"/>
    </location>
</feature>
<feature type="transmembrane region" description="Helical" evidence="5">
    <location>
        <begin position="520"/>
        <end position="537"/>
    </location>
</feature>
<dbReference type="KEGG" id="omr:OXIME_000229"/>
<evidence type="ECO:0000256" key="1">
    <source>
        <dbReference type="ARBA" id="ARBA00004141"/>
    </source>
</evidence>
<name>A0AAX4NFG0_9ARCH</name>
<keyword evidence="3 5" id="KW-1133">Transmembrane helix</keyword>
<comment type="subcellular location">
    <subcellularLocation>
        <location evidence="1">Membrane</location>
        <topology evidence="1">Multi-pass membrane protein</topology>
    </subcellularLocation>
</comment>
<evidence type="ECO:0000259" key="6">
    <source>
        <dbReference type="Pfam" id="PF00324"/>
    </source>
</evidence>
<reference evidence="7 8" key="1">
    <citation type="submission" date="2023-09" db="EMBL/GenBank/DDBJ databases">
        <authorList>
            <person name="Golyshina O.V."/>
            <person name="Lunev E.A."/>
            <person name="Bargiela R."/>
            <person name="Gaines M.C."/>
            <person name="Daum B."/>
            <person name="Bale N.J."/>
            <person name="Koenen M."/>
            <person name="Sinninghe Damst J.S."/>
            <person name="Yakimov M."/>
            <person name="Golyshin P.N."/>
        </authorList>
    </citation>
    <scope>NUCLEOTIDE SEQUENCE [LARGE SCALE GENOMIC DNA]</scope>
    <source>
        <strain evidence="7 8">M1</strain>
    </source>
</reference>
<feature type="transmembrane region" description="Helical" evidence="5">
    <location>
        <begin position="549"/>
        <end position="567"/>
    </location>
</feature>
<dbReference type="PANTHER" id="PTHR47547">
    <property type="match status" value="1"/>
</dbReference>
<feature type="transmembrane region" description="Helical" evidence="5">
    <location>
        <begin position="333"/>
        <end position="355"/>
    </location>
</feature>
<gene>
    <name evidence="7" type="ORF">OXIME_000229</name>
</gene>
<feature type="transmembrane region" description="Helical" evidence="5">
    <location>
        <begin position="483"/>
        <end position="499"/>
    </location>
</feature>
<dbReference type="Gene3D" id="1.20.1740.10">
    <property type="entry name" value="Amino acid/polyamine transporter I"/>
    <property type="match status" value="1"/>
</dbReference>
<dbReference type="InterPro" id="IPR004841">
    <property type="entry name" value="AA-permease/SLC12A_dom"/>
</dbReference>
<dbReference type="PIRSF" id="PIRSF006060">
    <property type="entry name" value="AA_transporter"/>
    <property type="match status" value="1"/>
</dbReference>
<dbReference type="Proteomes" id="UP001451606">
    <property type="component" value="Chromosome"/>
</dbReference>
<feature type="transmembrane region" description="Helical" evidence="5">
    <location>
        <begin position="33"/>
        <end position="54"/>
    </location>
</feature>
<feature type="transmembrane region" description="Helical" evidence="5">
    <location>
        <begin position="419"/>
        <end position="438"/>
    </location>
</feature>
<keyword evidence="8" id="KW-1185">Reference proteome</keyword>
<feature type="transmembrane region" description="Helical" evidence="5">
    <location>
        <begin position="226"/>
        <end position="248"/>
    </location>
</feature>
<evidence type="ECO:0000256" key="3">
    <source>
        <dbReference type="ARBA" id="ARBA00022989"/>
    </source>
</evidence>
<dbReference type="EMBL" id="CP133772">
    <property type="protein sequence ID" value="WYX99692.1"/>
    <property type="molecule type" value="Genomic_DNA"/>
</dbReference>
<accession>A0AAX4NFG0</accession>
<evidence type="ECO:0000256" key="2">
    <source>
        <dbReference type="ARBA" id="ARBA00022692"/>
    </source>
</evidence>
<dbReference type="Pfam" id="PF00324">
    <property type="entry name" value="AA_permease"/>
    <property type="match status" value="1"/>
</dbReference>
<proteinExistence type="predicted"/>
<feature type="transmembrane region" description="Helical" evidence="5">
    <location>
        <begin position="305"/>
        <end position="321"/>
    </location>
</feature>
<dbReference type="GeneID" id="95966953"/>
<feature type="transmembrane region" description="Helical" evidence="5">
    <location>
        <begin position="60"/>
        <end position="82"/>
    </location>
</feature>
<feature type="transmembrane region" description="Helical" evidence="5">
    <location>
        <begin position="103"/>
        <end position="122"/>
    </location>
</feature>
<dbReference type="RefSeq" id="WP_393971657.1">
    <property type="nucleotide sequence ID" value="NZ_CP133772.1"/>
</dbReference>
<feature type="transmembrane region" description="Helical" evidence="5">
    <location>
        <begin position="394"/>
        <end position="413"/>
    </location>
</feature>
<dbReference type="GO" id="GO:0016020">
    <property type="term" value="C:membrane"/>
    <property type="evidence" value="ECO:0007669"/>
    <property type="project" value="UniProtKB-SubCell"/>
</dbReference>
<sequence>MTDNISGGANANMEAIAERSDKRLSRSLNTWDLLFLSLGGIIGSGWLFAAYAASSIAGPAAIISWIIGGIIVLIIALNYAELGAMIPRSGAIVRYGQYSHGNLAGYFLAWAYFLSAVSVPAIEAEAVVEYAAPYINNLYNGVVLLPLGILFAILLMVLFFFLNYWGIRVMGKTNSGMTWWKMVLPIITIIVLVSVRFDISNFVHLYSLTTVVNGNTIPGATTTSGFMPYGFSPVMSAVATSGIVFSFLGFRQGLDYGGETRTPQRSIPIATIFSVLIGIGIYVLLQVAFIGAINFSALGIHQGQWNLLGSFSFITANSGYITKSIADLNSAPFASIASSVGLVMLTYVLFADAYVSPSGTLNVYLGTSMRTLYGTAAMGYLPESMMKIHPKRRIPVLPLVVSLIVGIIFFAPFPSWYKLVGFITSATVFTYLVGGPALRSLRRNAKELKRPFSLPGSFILAPLAFIGASLVVYWSGWPLVGELAIAIYVGLVVYVIFYLRRRKTNQVDKKIHTREFVKSGIWVPVYIVVLSIESYLGEAALGGSNIVPYPYDLIMVIIVAIVFYFWAERSGIRTEEITEIVNLDSQYIKPEENEFGSGAR</sequence>
<feature type="transmembrane region" description="Helical" evidence="5">
    <location>
        <begin position="269"/>
        <end position="293"/>
    </location>
</feature>
<keyword evidence="2 5" id="KW-0812">Transmembrane</keyword>
<evidence type="ECO:0000313" key="7">
    <source>
        <dbReference type="EMBL" id="WYX99692.1"/>
    </source>
</evidence>
<feature type="domain" description="Amino acid permease/ SLC12A" evidence="6">
    <location>
        <begin position="33"/>
        <end position="437"/>
    </location>
</feature>
<dbReference type="InterPro" id="IPR052962">
    <property type="entry name" value="AA_Transporter_AGT"/>
</dbReference>
<evidence type="ECO:0000256" key="4">
    <source>
        <dbReference type="ARBA" id="ARBA00023136"/>
    </source>
</evidence>
<evidence type="ECO:0000313" key="8">
    <source>
        <dbReference type="Proteomes" id="UP001451606"/>
    </source>
</evidence>
<dbReference type="AlphaFoldDB" id="A0AAX4NFG0"/>